<comment type="function">
    <text evidence="8 10">Plays an essential role in the initiation and regulation of chromosomal replication. ATP-DnaA binds to the origin of replication (oriC) to initiate formation of the DNA replication initiation complex once per cell cycle. Binds the DnaA box (a 9 base pair repeat at the origin) and separates the double-stranded (ds)DNA. Forms a right-handed helical filament on oriC DNA; dsDNA binds to the exterior of the filament while single-stranded (ss)DNA is stabiized in the filament's interior. The ATP-DnaA-oriC complex binds and stabilizes one strand of the AT-rich DNA unwinding element (DUE), permitting loading of DNA polymerase. After initiation quickly degrades to an ADP-DnaA complex that is not apt for DNA replication. Binds acidic phospholipids.</text>
</comment>
<evidence type="ECO:0000259" key="12">
    <source>
        <dbReference type="SMART" id="SM00382"/>
    </source>
</evidence>
<comment type="subunit">
    <text evidence="8">Oligomerizes as a right-handed, spiral filament on DNA at oriC.</text>
</comment>
<evidence type="ECO:0000313" key="14">
    <source>
        <dbReference type="EMBL" id="CRL12806.1"/>
    </source>
</evidence>
<dbReference type="SUPFAM" id="SSF48295">
    <property type="entry name" value="TrpR-like"/>
    <property type="match status" value="1"/>
</dbReference>
<evidence type="ECO:0000256" key="11">
    <source>
        <dbReference type="RuleBase" id="RU004227"/>
    </source>
</evidence>
<dbReference type="Pfam" id="PF00308">
    <property type="entry name" value="Bac_DnaA"/>
    <property type="match status" value="1"/>
</dbReference>
<dbReference type="InterPro" id="IPR013317">
    <property type="entry name" value="DnaA_dom"/>
</dbReference>
<dbReference type="InterPro" id="IPR013159">
    <property type="entry name" value="DnaA_C"/>
</dbReference>
<gene>
    <name evidence="8 14" type="primary">dnaA</name>
    <name evidence="14" type="ORF">NIT7321_03686</name>
</gene>
<evidence type="ECO:0000256" key="9">
    <source>
        <dbReference type="NCBIfam" id="TIGR00362"/>
    </source>
</evidence>
<dbReference type="PANTHER" id="PTHR30050:SF2">
    <property type="entry name" value="CHROMOSOMAL REPLICATION INITIATOR PROTEIN DNAA"/>
    <property type="match status" value="1"/>
</dbReference>
<dbReference type="InterPro" id="IPR018312">
    <property type="entry name" value="Chromosome_initiator_DnaA_CS"/>
</dbReference>
<feature type="region of interest" description="Domain IV, binds dsDNA" evidence="8">
    <location>
        <begin position="353"/>
        <end position="472"/>
    </location>
</feature>
<dbReference type="EMBL" id="CVRL01000045">
    <property type="protein sequence ID" value="CRL12806.1"/>
    <property type="molecule type" value="Genomic_DNA"/>
</dbReference>
<dbReference type="Gene3D" id="3.40.50.300">
    <property type="entry name" value="P-loop containing nucleotide triphosphate hydrolases"/>
    <property type="match status" value="1"/>
</dbReference>
<feature type="binding site" evidence="8">
    <location>
        <position position="179"/>
    </location>
    <ligand>
        <name>ATP</name>
        <dbReference type="ChEBI" id="CHEBI:30616"/>
    </ligand>
</feature>
<dbReference type="Pfam" id="PF08299">
    <property type="entry name" value="Bac_DnaA_C"/>
    <property type="match status" value="1"/>
</dbReference>
<dbReference type="NCBIfam" id="TIGR00362">
    <property type="entry name" value="DnaA"/>
    <property type="match status" value="1"/>
</dbReference>
<dbReference type="CDD" id="cd06571">
    <property type="entry name" value="Bac_DnaA_C"/>
    <property type="match status" value="1"/>
</dbReference>
<keyword evidence="2 8" id="KW-0963">Cytoplasm</keyword>
<dbReference type="Gene3D" id="1.10.1750.10">
    <property type="match status" value="1"/>
</dbReference>
<dbReference type="STRING" id="481446.NIT7645_03009"/>
<feature type="binding site" evidence="8">
    <location>
        <position position="177"/>
    </location>
    <ligand>
        <name>ATP</name>
        <dbReference type="ChEBI" id="CHEBI:30616"/>
    </ligand>
</feature>
<dbReference type="Gene3D" id="3.30.300.180">
    <property type="match status" value="1"/>
</dbReference>
<comment type="similarity">
    <text evidence="1 8 11">Belongs to the DnaA family.</text>
</comment>
<dbReference type="InterPro" id="IPR001957">
    <property type="entry name" value="Chromosome_initiator_DnaA"/>
</dbReference>
<feature type="domain" description="AAA+ ATPase" evidence="12">
    <location>
        <begin position="164"/>
        <end position="294"/>
    </location>
</feature>
<protein>
    <recommendedName>
        <fullName evidence="8 9">Chromosomal replication initiator protein DnaA</fullName>
    </recommendedName>
</protein>
<dbReference type="PROSITE" id="PS01008">
    <property type="entry name" value="DNAA"/>
    <property type="match status" value="1"/>
</dbReference>
<dbReference type="PANTHER" id="PTHR30050">
    <property type="entry name" value="CHROMOSOMAL REPLICATION INITIATOR PROTEIN DNAA"/>
    <property type="match status" value="1"/>
</dbReference>
<organism evidence="14 15">
    <name type="scientific">Phaeobacter italicus</name>
    <dbReference type="NCBI Taxonomy" id="481446"/>
    <lineage>
        <taxon>Bacteria</taxon>
        <taxon>Pseudomonadati</taxon>
        <taxon>Pseudomonadota</taxon>
        <taxon>Alphaproteobacteria</taxon>
        <taxon>Rhodobacterales</taxon>
        <taxon>Roseobacteraceae</taxon>
        <taxon>Phaeobacter</taxon>
    </lineage>
</organism>
<comment type="domain">
    <text evidence="8">Domain I is involved in oligomerization and binding regulators, domain II is flexibile and of varying length in different bacteria, domain III forms the AAA+ region, while domain IV binds dsDNA.</text>
</comment>
<evidence type="ECO:0000256" key="10">
    <source>
        <dbReference type="RuleBase" id="RU000577"/>
    </source>
</evidence>
<dbReference type="GO" id="GO:0005524">
    <property type="term" value="F:ATP binding"/>
    <property type="evidence" value="ECO:0007669"/>
    <property type="project" value="UniProtKB-UniRule"/>
</dbReference>
<dbReference type="Proteomes" id="UP000043764">
    <property type="component" value="Unassembled WGS sequence"/>
</dbReference>
<evidence type="ECO:0000256" key="8">
    <source>
        <dbReference type="HAMAP-Rule" id="MF_00377"/>
    </source>
</evidence>
<dbReference type="SUPFAM" id="SSF52540">
    <property type="entry name" value="P-loop containing nucleoside triphosphate hydrolases"/>
    <property type="match status" value="1"/>
</dbReference>
<evidence type="ECO:0000256" key="3">
    <source>
        <dbReference type="ARBA" id="ARBA00022705"/>
    </source>
</evidence>
<dbReference type="FunFam" id="3.40.50.300:FF:000668">
    <property type="entry name" value="Chromosomal replication initiator protein DnaA"/>
    <property type="match status" value="1"/>
</dbReference>
<comment type="subcellular location">
    <subcellularLocation>
        <location evidence="8">Cytoplasm</location>
    </subcellularLocation>
</comment>
<feature type="region of interest" description="Domain I, interacts with DnaA modulators" evidence="8">
    <location>
        <begin position="1"/>
        <end position="84"/>
    </location>
</feature>
<dbReference type="GO" id="GO:0005737">
    <property type="term" value="C:cytoplasm"/>
    <property type="evidence" value="ECO:0007669"/>
    <property type="project" value="UniProtKB-SubCell"/>
</dbReference>
<dbReference type="HAMAP" id="MF_00377">
    <property type="entry name" value="DnaA_bact"/>
    <property type="match status" value="1"/>
</dbReference>
<keyword evidence="15" id="KW-1185">Reference proteome</keyword>
<keyword evidence="3 8" id="KW-0235">DNA replication</keyword>
<dbReference type="RefSeq" id="WP_046211524.1">
    <property type="nucleotide sequence ID" value="NZ_CAKZKN010000013.1"/>
</dbReference>
<evidence type="ECO:0000259" key="13">
    <source>
        <dbReference type="SMART" id="SM00760"/>
    </source>
</evidence>
<comment type="caution">
    <text evidence="8">Lacks conserved residue(s) required for the propagation of feature annotation.</text>
</comment>
<evidence type="ECO:0000256" key="4">
    <source>
        <dbReference type="ARBA" id="ARBA00022741"/>
    </source>
</evidence>
<dbReference type="SMART" id="SM00760">
    <property type="entry name" value="Bac_DnaA_C"/>
    <property type="match status" value="1"/>
</dbReference>
<evidence type="ECO:0000256" key="7">
    <source>
        <dbReference type="ARBA" id="ARBA00023125"/>
    </source>
</evidence>
<evidence type="ECO:0000256" key="5">
    <source>
        <dbReference type="ARBA" id="ARBA00022840"/>
    </source>
</evidence>
<dbReference type="Gene3D" id="1.10.8.60">
    <property type="match status" value="1"/>
</dbReference>
<dbReference type="GO" id="GO:0006270">
    <property type="term" value="P:DNA replication initiation"/>
    <property type="evidence" value="ECO:0007669"/>
    <property type="project" value="UniProtKB-UniRule"/>
</dbReference>
<dbReference type="SMART" id="SM00382">
    <property type="entry name" value="AAA"/>
    <property type="match status" value="1"/>
</dbReference>
<keyword evidence="4 8" id="KW-0547">Nucleotide-binding</keyword>
<feature type="domain" description="Chromosomal replication initiator DnaA C-terminal" evidence="13">
    <location>
        <begin position="380"/>
        <end position="449"/>
    </location>
</feature>
<name>A0A0H5D6U4_9RHOB</name>
<dbReference type="InterPro" id="IPR010921">
    <property type="entry name" value="Trp_repressor/repl_initiator"/>
</dbReference>
<feature type="binding site" evidence="8">
    <location>
        <position position="175"/>
    </location>
    <ligand>
        <name>ATP</name>
        <dbReference type="ChEBI" id="CHEBI:30616"/>
    </ligand>
</feature>
<accession>A0A0H5D6U4</accession>
<reference evidence="15" key="1">
    <citation type="submission" date="2015-05" db="EMBL/GenBank/DDBJ databases">
        <authorList>
            <person name="Rodrigo-Torres Lidia"/>
            <person name="Arahal R.David."/>
        </authorList>
    </citation>
    <scope>NUCLEOTIDE SEQUENCE [LARGE SCALE GENOMIC DNA]</scope>
    <source>
        <strain evidence="15">CECT 7321</strain>
    </source>
</reference>
<dbReference type="GO" id="GO:0005886">
    <property type="term" value="C:plasma membrane"/>
    <property type="evidence" value="ECO:0007669"/>
    <property type="project" value="TreeGrafter"/>
</dbReference>
<dbReference type="AlphaFoldDB" id="A0A0H5D6U4"/>
<dbReference type="InterPro" id="IPR024633">
    <property type="entry name" value="DnaA_N_dom"/>
</dbReference>
<keyword evidence="5 8" id="KW-0067">ATP-binding</keyword>
<keyword evidence="7 8" id="KW-0238">DNA-binding</keyword>
<sequence>MMEENWGRLRQRLLKTVGQNNFTTWIEPLEFTRVDDGVAFFNVPTNFMGNYVSQNFADLILHEFNLSGEPVQRLAFKVAANEAARPAARRSDVADVVESPIDAADDMAPRARSAAPSAAAKDLADTLQAAPLDPRFTFDSFVVGKPNELAHAAARRVAEGGPVTFNPLVLYGGVGLGKTHLMHAIAWELKDRNPELNVLYLSAEQFMYRFVQALRERKMMDFKHLFRSVDVLMVDDVQFIAGKDSTQEEFFHTFNALVDQNKQIIISADRAPGEIKDLEDRVRSRLQCGLVVDLHPTDYELRLGILQSKVAQQMQTYPDLRIADGVLEFLAHRISTNVRVLEGALTRLFAFASLVGREIDMELTQDCLADVLRASERKITVEEIQRKVSEYYNIRMSDIIGPKRLRSYARPRQVAMYLCKQLTSRSLPEIGRRFGGRDHTTVMHGVRRIEELKTIDGQIAEDVEMLRRALEA</sequence>
<evidence type="ECO:0000256" key="1">
    <source>
        <dbReference type="ARBA" id="ARBA00006583"/>
    </source>
</evidence>
<dbReference type="Pfam" id="PF11638">
    <property type="entry name" value="DnaA_N"/>
    <property type="match status" value="1"/>
</dbReference>
<keyword evidence="6 8" id="KW-0446">Lipid-binding</keyword>
<dbReference type="InterPro" id="IPR020591">
    <property type="entry name" value="Chromosome_initiator_DnaA-like"/>
</dbReference>
<dbReference type="InterPro" id="IPR038454">
    <property type="entry name" value="DnaA_N_sf"/>
</dbReference>
<dbReference type="InterPro" id="IPR027417">
    <property type="entry name" value="P-loop_NTPase"/>
</dbReference>
<dbReference type="GO" id="GO:0008289">
    <property type="term" value="F:lipid binding"/>
    <property type="evidence" value="ECO:0007669"/>
    <property type="project" value="UniProtKB-KW"/>
</dbReference>
<feature type="binding site" evidence="8">
    <location>
        <position position="178"/>
    </location>
    <ligand>
        <name>ATP</name>
        <dbReference type="ChEBI" id="CHEBI:30616"/>
    </ligand>
</feature>
<evidence type="ECO:0000313" key="15">
    <source>
        <dbReference type="Proteomes" id="UP000043764"/>
    </source>
</evidence>
<dbReference type="InterPro" id="IPR003593">
    <property type="entry name" value="AAA+_ATPase"/>
</dbReference>
<dbReference type="GO" id="GO:0006275">
    <property type="term" value="P:regulation of DNA replication"/>
    <property type="evidence" value="ECO:0007669"/>
    <property type="project" value="UniProtKB-UniRule"/>
</dbReference>
<proteinExistence type="inferred from homology"/>
<evidence type="ECO:0000256" key="6">
    <source>
        <dbReference type="ARBA" id="ARBA00023121"/>
    </source>
</evidence>
<dbReference type="PRINTS" id="PR00051">
    <property type="entry name" value="DNAA"/>
</dbReference>
<dbReference type="CDD" id="cd00009">
    <property type="entry name" value="AAA"/>
    <property type="match status" value="1"/>
</dbReference>
<evidence type="ECO:0000256" key="2">
    <source>
        <dbReference type="ARBA" id="ARBA00022490"/>
    </source>
</evidence>
<dbReference type="GO" id="GO:0003688">
    <property type="term" value="F:DNA replication origin binding"/>
    <property type="evidence" value="ECO:0007669"/>
    <property type="project" value="UniProtKB-UniRule"/>
</dbReference>